<evidence type="ECO:0000313" key="2">
    <source>
        <dbReference type="Proteomes" id="UP000596742"/>
    </source>
</evidence>
<keyword evidence="2" id="KW-1185">Reference proteome</keyword>
<proteinExistence type="predicted"/>
<evidence type="ECO:0000313" key="1">
    <source>
        <dbReference type="EMBL" id="VDH95269.1"/>
    </source>
</evidence>
<dbReference type="AlphaFoldDB" id="A0A8B6BT29"/>
<reference evidence="1" key="1">
    <citation type="submission" date="2018-11" db="EMBL/GenBank/DDBJ databases">
        <authorList>
            <person name="Alioto T."/>
            <person name="Alioto T."/>
        </authorList>
    </citation>
    <scope>NUCLEOTIDE SEQUENCE</scope>
</reference>
<dbReference type="EMBL" id="UYJE01000680">
    <property type="protein sequence ID" value="VDH95269.1"/>
    <property type="molecule type" value="Genomic_DNA"/>
</dbReference>
<sequence>MKKLKRQNKRKFKDKKLGAMMNKTKEMLETFYGQFDRELSEILGYEFSWESTEEHNNSYIKNAPVIDDNDYL</sequence>
<dbReference type="Proteomes" id="UP000596742">
    <property type="component" value="Unassembled WGS sequence"/>
</dbReference>
<accession>A0A8B6BT29</accession>
<organism evidence="1 2">
    <name type="scientific">Mytilus galloprovincialis</name>
    <name type="common">Mediterranean mussel</name>
    <dbReference type="NCBI Taxonomy" id="29158"/>
    <lineage>
        <taxon>Eukaryota</taxon>
        <taxon>Metazoa</taxon>
        <taxon>Spiralia</taxon>
        <taxon>Lophotrochozoa</taxon>
        <taxon>Mollusca</taxon>
        <taxon>Bivalvia</taxon>
        <taxon>Autobranchia</taxon>
        <taxon>Pteriomorphia</taxon>
        <taxon>Mytilida</taxon>
        <taxon>Mytiloidea</taxon>
        <taxon>Mytilidae</taxon>
        <taxon>Mytilinae</taxon>
        <taxon>Mytilus</taxon>
    </lineage>
</organism>
<name>A0A8B6BT29_MYTGA</name>
<protein>
    <submittedName>
        <fullName evidence="1">Uncharacterized protein</fullName>
    </submittedName>
</protein>
<gene>
    <name evidence="1" type="ORF">MGAL_10B089450</name>
</gene>
<dbReference type="OrthoDB" id="8068875at2759"/>
<comment type="caution">
    <text evidence="1">The sequence shown here is derived from an EMBL/GenBank/DDBJ whole genome shotgun (WGS) entry which is preliminary data.</text>
</comment>